<dbReference type="GO" id="GO:0008191">
    <property type="term" value="F:metalloendopeptidase inhibitor activity"/>
    <property type="evidence" value="ECO:0007669"/>
    <property type="project" value="TreeGrafter"/>
</dbReference>
<dbReference type="PANTHER" id="PTHR13814">
    <property type="entry name" value="FETUIN"/>
    <property type="match status" value="1"/>
</dbReference>
<dbReference type="GO" id="GO:0060255">
    <property type="term" value="P:regulation of macromolecule metabolic process"/>
    <property type="evidence" value="ECO:0007669"/>
    <property type="project" value="UniProtKB-ARBA"/>
</dbReference>
<organism evidence="2">
    <name type="scientific">Castor canadensis</name>
    <name type="common">American beaver</name>
    <dbReference type="NCBI Taxonomy" id="51338"/>
    <lineage>
        <taxon>Eukaryota</taxon>
        <taxon>Metazoa</taxon>
        <taxon>Chordata</taxon>
        <taxon>Craniata</taxon>
        <taxon>Vertebrata</taxon>
        <taxon>Euteleostomi</taxon>
        <taxon>Mammalia</taxon>
        <taxon>Eutheria</taxon>
        <taxon>Euarchontoglires</taxon>
        <taxon>Glires</taxon>
        <taxon>Rodentia</taxon>
        <taxon>Castorimorpha</taxon>
        <taxon>Castoridae</taxon>
        <taxon>Castor</taxon>
    </lineage>
</organism>
<evidence type="ECO:0000313" key="2">
    <source>
        <dbReference type="RefSeq" id="XP_020029677.2"/>
    </source>
</evidence>
<dbReference type="InterPro" id="IPR001363">
    <property type="entry name" value="Prot_inh_fetuin_CS"/>
</dbReference>
<dbReference type="SUPFAM" id="SSF54403">
    <property type="entry name" value="Cystatin/monellin"/>
    <property type="match status" value="2"/>
</dbReference>
<dbReference type="PROSITE" id="PS01254">
    <property type="entry name" value="FETUIN_1"/>
    <property type="match status" value="1"/>
</dbReference>
<dbReference type="PANTHER" id="PTHR13814:SF10">
    <property type="entry name" value="FETUIN-B"/>
    <property type="match status" value="1"/>
</dbReference>
<dbReference type="PROSITE" id="PS51530">
    <property type="entry name" value="CYSTATIN_FETUIN_B"/>
    <property type="match status" value="1"/>
</dbReference>
<proteinExistence type="predicted"/>
<dbReference type="InterPro" id="IPR025764">
    <property type="entry name" value="Cystatin_Fetuin_B"/>
</dbReference>
<dbReference type="GO" id="GO:0007339">
    <property type="term" value="P:binding of sperm to zona pellucida"/>
    <property type="evidence" value="ECO:0007669"/>
    <property type="project" value="TreeGrafter"/>
</dbReference>
<dbReference type="PROSITE" id="PS01255">
    <property type="entry name" value="FETUIN_2"/>
    <property type="match status" value="1"/>
</dbReference>
<dbReference type="KEGG" id="ccan:109693050"/>
<dbReference type="GO" id="GO:0004869">
    <property type="term" value="F:cysteine-type endopeptidase inhibitor activity"/>
    <property type="evidence" value="ECO:0007669"/>
    <property type="project" value="InterPro"/>
</dbReference>
<reference evidence="2" key="1">
    <citation type="submission" date="2025-08" db="UniProtKB">
        <authorList>
            <consortium name="RefSeq"/>
        </authorList>
    </citation>
    <scope>IDENTIFICATION</scope>
</reference>
<sequence>MGLLQLLVLCTLTACYVTLSPPAPVLSPSLLSRGCNDSDVLAFANFALQDINRDQKEGYVLRLNRVNDVWAQSQGDLGSLFYFTLDVLETDCHVLSKKAWKDCGARMFYDSVYGQCKALFFINKPKRVLYVPAYNCTLRPVSRRNIHHICPDCPRRSPVDSSDPNVLEAATESLAKYNRESPSKQYSLIKVTKASSYWAGSIGYSVEYLIKESPCTTSSDSSCSLQSSDSVPIALCKGSLSKTPFKKFVTATCDFFKSQVQAAEGQTSPVTQGPTSLPKVKGPQEENTSSPPKPAVPRGSVQHLPDLGDEKPEESEDKGPQEAFPVQLDLTTDPQGTTLDVSFLFIGPEEEKLVVLPFPGKEQRSAECPGPAGDANTLVFPP</sequence>
<keyword evidence="1" id="KW-1185">Reference proteome</keyword>
<dbReference type="RefSeq" id="XP_020029677.2">
    <property type="nucleotide sequence ID" value="XM_020174088.2"/>
</dbReference>
<dbReference type="Gene3D" id="3.10.450.10">
    <property type="match status" value="2"/>
</dbReference>
<accession>A0A8B7VDZ6</accession>
<gene>
    <name evidence="2" type="primary">LOC109693050</name>
</gene>
<dbReference type="InterPro" id="IPR000010">
    <property type="entry name" value="Cystatin_dom"/>
</dbReference>
<dbReference type="GO" id="GO:0005615">
    <property type="term" value="C:extracellular space"/>
    <property type="evidence" value="ECO:0007669"/>
    <property type="project" value="InterPro"/>
</dbReference>
<dbReference type="SMART" id="SM00043">
    <property type="entry name" value="CY"/>
    <property type="match status" value="2"/>
</dbReference>
<protein>
    <submittedName>
        <fullName evidence="2">Fetuin-B-like</fullName>
    </submittedName>
</protein>
<dbReference type="OrthoDB" id="9941887at2759"/>
<evidence type="ECO:0000313" key="1">
    <source>
        <dbReference type="Proteomes" id="UP001732720"/>
    </source>
</evidence>
<dbReference type="Pfam" id="PF00031">
    <property type="entry name" value="Cystatin"/>
    <property type="match status" value="2"/>
</dbReference>
<name>A0A8B7VDZ6_CASCN</name>
<dbReference type="Proteomes" id="UP001732720">
    <property type="component" value="Chromosome 5"/>
</dbReference>
<dbReference type="InterPro" id="IPR050735">
    <property type="entry name" value="Kininogen_Fetuin_HRG"/>
</dbReference>
<dbReference type="FunFam" id="3.10.450.10:FF:000005">
    <property type="entry name" value="Histidine-rich glycoprotein"/>
    <property type="match status" value="1"/>
</dbReference>
<dbReference type="InterPro" id="IPR046350">
    <property type="entry name" value="Cystatin_sf"/>
</dbReference>